<gene>
    <name evidence="2" type="ORF">CQA66_02320</name>
</gene>
<evidence type="ECO:0000313" key="2">
    <source>
        <dbReference type="EMBL" id="RDU73086.1"/>
    </source>
</evidence>
<dbReference type="AlphaFoldDB" id="A0A3D8J7J8"/>
<evidence type="ECO:0008006" key="4">
    <source>
        <dbReference type="Google" id="ProtNLM"/>
    </source>
</evidence>
<protein>
    <recommendedName>
        <fullName evidence="4">Lipoprotein</fullName>
    </recommendedName>
</protein>
<feature type="signal peptide" evidence="1">
    <location>
        <begin position="1"/>
        <end position="20"/>
    </location>
</feature>
<reference evidence="2 3" key="1">
    <citation type="submission" date="2018-04" db="EMBL/GenBank/DDBJ databases">
        <title>Novel Campyloabacter and Helicobacter Species and Strains.</title>
        <authorList>
            <person name="Mannion A.J."/>
            <person name="Shen Z."/>
            <person name="Fox J.G."/>
        </authorList>
    </citation>
    <scope>NUCLEOTIDE SEQUENCE [LARGE SCALE GENOMIC DNA]</scope>
    <source>
        <strain evidence="2 3">MIT 97-5075</strain>
    </source>
</reference>
<name>A0A3D8J7J8_9HELI</name>
<dbReference type="OrthoDB" id="5328295at2"/>
<organism evidence="2 3">
    <name type="scientific">Helicobacter aurati</name>
    <dbReference type="NCBI Taxonomy" id="137778"/>
    <lineage>
        <taxon>Bacteria</taxon>
        <taxon>Pseudomonadati</taxon>
        <taxon>Campylobacterota</taxon>
        <taxon>Epsilonproteobacteria</taxon>
        <taxon>Campylobacterales</taxon>
        <taxon>Helicobacteraceae</taxon>
        <taxon>Helicobacter</taxon>
    </lineage>
</organism>
<dbReference type="RefSeq" id="WP_104763259.1">
    <property type="nucleotide sequence ID" value="NZ_FZPM01000017.1"/>
</dbReference>
<comment type="caution">
    <text evidence="2">The sequence shown here is derived from an EMBL/GenBank/DDBJ whole genome shotgun (WGS) entry which is preliminary data.</text>
</comment>
<sequence length="153" mass="17832">MKMLKKLLFVSIATTGLLVACPNMDKHSGDAGNHGVKSAHKSPDGILGDLYENASFKQKREILQIEYDFRKAVKKQTEKFKEYREAVWFDIKNLQIDLEEAKYDRNSSKATAILHRIVKKKEELRKSKQDEKNLHYLLDEDRIKKINEVLKVK</sequence>
<dbReference type="Proteomes" id="UP000256424">
    <property type="component" value="Unassembled WGS sequence"/>
</dbReference>
<dbReference type="EMBL" id="NXLW01000003">
    <property type="protein sequence ID" value="RDU73086.1"/>
    <property type="molecule type" value="Genomic_DNA"/>
</dbReference>
<feature type="chain" id="PRO_5017700124" description="Lipoprotein" evidence="1">
    <location>
        <begin position="21"/>
        <end position="153"/>
    </location>
</feature>
<accession>A0A3D8J7J8</accession>
<keyword evidence="1" id="KW-0732">Signal</keyword>
<proteinExistence type="predicted"/>
<dbReference type="PROSITE" id="PS51257">
    <property type="entry name" value="PROKAR_LIPOPROTEIN"/>
    <property type="match status" value="1"/>
</dbReference>
<evidence type="ECO:0000313" key="3">
    <source>
        <dbReference type="Proteomes" id="UP000256424"/>
    </source>
</evidence>
<evidence type="ECO:0000256" key="1">
    <source>
        <dbReference type="SAM" id="SignalP"/>
    </source>
</evidence>
<keyword evidence="3" id="KW-1185">Reference proteome</keyword>